<gene>
    <name evidence="1" type="ordered locus">Mesci_6309</name>
</gene>
<dbReference type="KEGG" id="mci:Mesci_6309"/>
<evidence type="ECO:0000313" key="1">
    <source>
        <dbReference type="EMBL" id="ADV15295.1"/>
    </source>
</evidence>
<accession>E8TPR0</accession>
<dbReference type="EMBL" id="CP002448">
    <property type="protein sequence ID" value="ADV15295.1"/>
    <property type="molecule type" value="Genomic_DNA"/>
</dbReference>
<dbReference type="PATRIC" id="fig|765698.3.peg.246"/>
<reference evidence="2" key="1">
    <citation type="submission" date="2011-01" db="EMBL/GenBank/DDBJ databases">
        <title>Complete sequence of plasmid of Mesorhizobium ciceri bv. biserrulae WSM1271.</title>
        <authorList>
            <person name="Lucas S."/>
            <person name="Copeland A."/>
            <person name="Lapidus A."/>
            <person name="Cheng J.-F."/>
            <person name="Goodwin L."/>
            <person name="Pitluck S."/>
            <person name="Teshima H."/>
            <person name="Detter J.C."/>
            <person name="Han C."/>
            <person name="Tapia R."/>
            <person name="Land M."/>
            <person name="Hauser L."/>
            <person name="Kyrpides N."/>
            <person name="Ivanova N."/>
            <person name="Nandasena K."/>
            <person name="Reeve W.G."/>
            <person name="Howieson J.G."/>
            <person name="O'Hara G."/>
            <person name="Tiwari R.P."/>
            <person name="Woyke T."/>
        </authorList>
    </citation>
    <scope>NUCLEOTIDE SEQUENCE [LARGE SCALE GENOMIC DNA]</scope>
    <source>
        <strain evidence="2">HAMBI 2942 / LMG 23838 / WSM1271</strain>
        <plasmid evidence="2">Plasmid pMESCI01</plasmid>
    </source>
</reference>
<dbReference type="AlphaFoldDB" id="E8TPR0"/>
<dbReference type="Proteomes" id="UP000007471">
    <property type="component" value="Plasmid pMESCI01"/>
</dbReference>
<geneLocation type="plasmid" evidence="1 2">
    <name>pMESCI01</name>
</geneLocation>
<sequence>MGWTFGSLIESGMRVTAHCARCNHSRTLDLEALRERCGADAPAMAADLAPKMRCSNCEQRSVGFSYTLDPTKHSGMGVSNPYAMAKDGR</sequence>
<protein>
    <submittedName>
        <fullName evidence="1">Uncharacterized protein</fullName>
    </submittedName>
</protein>
<evidence type="ECO:0000313" key="2">
    <source>
        <dbReference type="Proteomes" id="UP000007471"/>
    </source>
</evidence>
<dbReference type="HOGENOM" id="CLU_189113_0_0_5"/>
<dbReference type="OrthoDB" id="8083970at2"/>
<keyword evidence="1" id="KW-0614">Plasmid</keyword>
<organism evidence="1 2">
    <name type="scientific">Mesorhizobium ciceri biovar biserrulae (strain HAMBI 2942 / LMG 23838 / WSM1271)</name>
    <dbReference type="NCBI Taxonomy" id="765698"/>
    <lineage>
        <taxon>Bacteria</taxon>
        <taxon>Pseudomonadati</taxon>
        <taxon>Pseudomonadota</taxon>
        <taxon>Alphaproteobacteria</taxon>
        <taxon>Hyphomicrobiales</taxon>
        <taxon>Phyllobacteriaceae</taxon>
        <taxon>Mesorhizobium</taxon>
    </lineage>
</organism>
<proteinExistence type="predicted"/>
<name>E8TPR0_MESCW</name>